<evidence type="ECO:0000313" key="10">
    <source>
        <dbReference type="Proteomes" id="UP000193380"/>
    </source>
</evidence>
<dbReference type="InterPro" id="IPR006024">
    <property type="entry name" value="Opioid_neupept"/>
</dbReference>
<dbReference type="GO" id="GO:0043679">
    <property type="term" value="C:axon terminus"/>
    <property type="evidence" value="ECO:0007669"/>
    <property type="project" value="TreeGrafter"/>
</dbReference>
<evidence type="ECO:0000256" key="5">
    <source>
        <dbReference type="ARBA" id="ARBA00022901"/>
    </source>
</evidence>
<dbReference type="GO" id="GO:0005886">
    <property type="term" value="C:plasma membrane"/>
    <property type="evidence" value="ECO:0007669"/>
    <property type="project" value="TreeGrafter"/>
</dbReference>
<keyword evidence="5" id="KW-0555">Opioid peptide</keyword>
<dbReference type="GO" id="GO:0030425">
    <property type="term" value="C:dendrite"/>
    <property type="evidence" value="ECO:0007669"/>
    <property type="project" value="TreeGrafter"/>
</dbReference>
<dbReference type="GO" id="GO:0031628">
    <property type="term" value="F:opioid receptor binding"/>
    <property type="evidence" value="ECO:0007669"/>
    <property type="project" value="TreeGrafter"/>
</dbReference>
<keyword evidence="7" id="KW-0257">Endorphin</keyword>
<dbReference type="PANTHER" id="PTHR11438">
    <property type="entry name" value="PROENKEPHALIN"/>
    <property type="match status" value="1"/>
</dbReference>
<evidence type="ECO:0000256" key="4">
    <source>
        <dbReference type="ARBA" id="ARBA00022685"/>
    </source>
</evidence>
<evidence type="ECO:0000256" key="6">
    <source>
        <dbReference type="ARBA" id="ARBA00023157"/>
    </source>
</evidence>
<gene>
    <name evidence="9" type="ORF">GSONMT00066454001</name>
</gene>
<dbReference type="PaxDb" id="8022-A0A060VPT5"/>
<organism evidence="9 10">
    <name type="scientific">Oncorhynchus mykiss</name>
    <name type="common">Rainbow trout</name>
    <name type="synonym">Salmo gairdneri</name>
    <dbReference type="NCBI Taxonomy" id="8022"/>
    <lineage>
        <taxon>Eukaryota</taxon>
        <taxon>Metazoa</taxon>
        <taxon>Chordata</taxon>
        <taxon>Craniata</taxon>
        <taxon>Vertebrata</taxon>
        <taxon>Euteleostomi</taxon>
        <taxon>Actinopterygii</taxon>
        <taxon>Neopterygii</taxon>
        <taxon>Teleostei</taxon>
        <taxon>Protacanthopterygii</taxon>
        <taxon>Salmoniformes</taxon>
        <taxon>Salmonidae</taxon>
        <taxon>Salmoninae</taxon>
        <taxon>Oncorhynchus</taxon>
    </lineage>
</organism>
<dbReference type="PRINTS" id="PR01028">
    <property type="entry name" value="OPIOIDPRCRSR"/>
</dbReference>
<sequence>MFVKLDSLGGFSPKTHVLQSMAVPGNSLWRLLLCAYFALTVGADCEKDCALCLNRILGQQTAINTLTCSIECEGSLDTTKLRLCRDVLLEEEPVAVDEIKQDGVEGEQHQLAKKYGGFMKRYGGFMIRRSPPVQDGGVQGGQNSPVAEEEDIRLEILKILNSEAEAQRDGELAKRYGGFMRRGGDFGALEVAGRPLKKRYGGFMRRVGRPEWLEDQKNKGGLLKRSWEGQGVDSPLAEIQKKYGGFMD</sequence>
<dbReference type="GO" id="GO:0007218">
    <property type="term" value="P:neuropeptide signaling pathway"/>
    <property type="evidence" value="ECO:0007669"/>
    <property type="project" value="UniProtKB-KW"/>
</dbReference>
<protein>
    <submittedName>
        <fullName evidence="9">Uncharacterized protein</fullName>
    </submittedName>
</protein>
<keyword evidence="4" id="KW-0165">Cleavage on pair of basic residues</keyword>
<keyword evidence="8" id="KW-0527">Neuropeptide</keyword>
<comment type="similarity">
    <text evidence="2">Belongs to the opioid neuropeptide precursor family.</text>
</comment>
<dbReference type="AlphaFoldDB" id="A0A060VPT5"/>
<name>A0A060VPT5_ONCMY</name>
<keyword evidence="3" id="KW-0964">Secreted</keyword>
<reference evidence="9" key="1">
    <citation type="journal article" date="2014" name="Nat. Commun.">
        <title>The rainbow trout genome provides novel insights into evolution after whole-genome duplication in vertebrates.</title>
        <authorList>
            <person name="Berthelot C."/>
            <person name="Brunet F."/>
            <person name="Chalopin D."/>
            <person name="Juanchich A."/>
            <person name="Bernard M."/>
            <person name="Noel B."/>
            <person name="Bento P."/>
            <person name="Da Silva C."/>
            <person name="Labadie K."/>
            <person name="Alberti A."/>
            <person name="Aury J.M."/>
            <person name="Louis A."/>
            <person name="Dehais P."/>
            <person name="Bardou P."/>
            <person name="Montfort J."/>
            <person name="Klopp C."/>
            <person name="Cabau C."/>
            <person name="Gaspin C."/>
            <person name="Thorgaard G.H."/>
            <person name="Boussaha M."/>
            <person name="Quillet E."/>
            <person name="Guyomard R."/>
            <person name="Galiana D."/>
            <person name="Bobe J."/>
            <person name="Volff J.N."/>
            <person name="Genet C."/>
            <person name="Wincker P."/>
            <person name="Jaillon O."/>
            <person name="Roest Crollius H."/>
            <person name="Guiguen Y."/>
        </authorList>
    </citation>
    <scope>NUCLEOTIDE SEQUENCE [LARGE SCALE GENOMIC DNA]</scope>
</reference>
<dbReference type="GO" id="GO:0005576">
    <property type="term" value="C:extracellular region"/>
    <property type="evidence" value="ECO:0007669"/>
    <property type="project" value="UniProtKB-SubCell"/>
</dbReference>
<evidence type="ECO:0000256" key="7">
    <source>
        <dbReference type="ARBA" id="ARBA00023205"/>
    </source>
</evidence>
<accession>A0A060VPT5</accession>
<dbReference type="GO" id="GO:0001515">
    <property type="term" value="F:opioid peptide activity"/>
    <property type="evidence" value="ECO:0007669"/>
    <property type="project" value="UniProtKB-KW"/>
</dbReference>
<comment type="subcellular location">
    <subcellularLocation>
        <location evidence="1">Secreted</location>
    </subcellularLocation>
</comment>
<reference evidence="9" key="2">
    <citation type="submission" date="2014-03" db="EMBL/GenBank/DDBJ databases">
        <authorList>
            <person name="Genoscope - CEA"/>
        </authorList>
    </citation>
    <scope>NUCLEOTIDE SEQUENCE</scope>
</reference>
<evidence type="ECO:0000256" key="1">
    <source>
        <dbReference type="ARBA" id="ARBA00004613"/>
    </source>
</evidence>
<proteinExistence type="inferred from homology"/>
<dbReference type="GO" id="GO:0043025">
    <property type="term" value="C:neuronal cell body"/>
    <property type="evidence" value="ECO:0007669"/>
    <property type="project" value="TreeGrafter"/>
</dbReference>
<dbReference type="PANTHER" id="PTHR11438:SF3">
    <property type="entry name" value="PROENKEPHALIN-A"/>
    <property type="match status" value="1"/>
</dbReference>
<evidence type="ECO:0000256" key="2">
    <source>
        <dbReference type="ARBA" id="ARBA00008543"/>
    </source>
</evidence>
<evidence type="ECO:0000256" key="8">
    <source>
        <dbReference type="ARBA" id="ARBA00023320"/>
    </source>
</evidence>
<evidence type="ECO:0000313" key="9">
    <source>
        <dbReference type="EMBL" id="CDQ56862.1"/>
    </source>
</evidence>
<dbReference type="Pfam" id="PF01160">
    <property type="entry name" value="Opiods_neuropep"/>
    <property type="match status" value="1"/>
</dbReference>
<keyword evidence="6" id="KW-1015">Disulfide bond</keyword>
<dbReference type="GO" id="GO:0007268">
    <property type="term" value="P:chemical synaptic transmission"/>
    <property type="evidence" value="ECO:0007669"/>
    <property type="project" value="TreeGrafter"/>
</dbReference>
<evidence type="ECO:0000256" key="3">
    <source>
        <dbReference type="ARBA" id="ARBA00022525"/>
    </source>
</evidence>
<dbReference type="Proteomes" id="UP000193380">
    <property type="component" value="Unassembled WGS sequence"/>
</dbReference>
<dbReference type="EMBL" id="FR904270">
    <property type="protein sequence ID" value="CDQ56862.1"/>
    <property type="molecule type" value="Genomic_DNA"/>
</dbReference>
<dbReference type="GO" id="GO:0007600">
    <property type="term" value="P:sensory perception"/>
    <property type="evidence" value="ECO:0007669"/>
    <property type="project" value="TreeGrafter"/>
</dbReference>
<dbReference type="STRING" id="8022.A0A060VPT5"/>